<dbReference type="Gene3D" id="3.90.1100.10">
    <property type="match status" value="1"/>
</dbReference>
<dbReference type="EMBL" id="AFJM02000034">
    <property type="protein sequence ID" value="EMM73046.1"/>
    <property type="molecule type" value="Genomic_DNA"/>
</dbReference>
<evidence type="ECO:0000256" key="4">
    <source>
        <dbReference type="ARBA" id="ARBA00022695"/>
    </source>
</evidence>
<dbReference type="GO" id="GO:0000428">
    <property type="term" value="C:DNA-directed RNA polymerase complex"/>
    <property type="evidence" value="ECO:0007669"/>
    <property type="project" value="UniProtKB-KW"/>
</dbReference>
<dbReference type="AlphaFoldDB" id="M6G286"/>
<dbReference type="GO" id="GO:0006351">
    <property type="term" value="P:DNA-templated transcription"/>
    <property type="evidence" value="ECO:0007669"/>
    <property type="project" value="InterPro"/>
</dbReference>
<dbReference type="InterPro" id="IPR007644">
    <property type="entry name" value="RNA_pol_bsu_protrusion"/>
</dbReference>
<evidence type="ECO:0000256" key="5">
    <source>
        <dbReference type="ARBA" id="ARBA00023163"/>
    </source>
</evidence>
<evidence type="ECO:0000313" key="7">
    <source>
        <dbReference type="EMBL" id="EMM73046.1"/>
    </source>
</evidence>
<comment type="caution">
    <text evidence="7">The sequence shown here is derived from an EMBL/GenBank/DDBJ whole genome shotgun (WGS) entry which is preliminary data.</text>
</comment>
<keyword evidence="4" id="KW-0548">Nucleotidyltransferase</keyword>
<dbReference type="SUPFAM" id="SSF64484">
    <property type="entry name" value="beta and beta-prime subunits of DNA dependent RNA-polymerase"/>
    <property type="match status" value="1"/>
</dbReference>
<sequence length="249" mass="29088">MYGQVERKRVNFGKITNLDYLPNLIQIQKRSFDWFLQADVKDETKRKHQGLEAVFRETFPIESPNNDMLMEYSHYILGEPKRSPQECKDTDATFAMPLKAVIRLIIKETGEIREQTVYMGDLPVMTEQGTFIINGAERVVVSQLHRSPGIFFSYDMERDVFSARVIPYRGSWLEFEMDNKGILIAKIDRKKKFPATLLVKSLGYGTNEEVLRLFYSSKKEKLRVRLPRISKKFSEEEPSTTSSTWKPER</sequence>
<dbReference type="GO" id="GO:0003677">
    <property type="term" value="F:DNA binding"/>
    <property type="evidence" value="ECO:0007669"/>
    <property type="project" value="InterPro"/>
</dbReference>
<accession>M6G286</accession>
<organism evidence="7 8">
    <name type="scientific">Leptospira weilii str. 2006001855</name>
    <dbReference type="NCBI Taxonomy" id="996804"/>
    <lineage>
        <taxon>Bacteria</taxon>
        <taxon>Pseudomonadati</taxon>
        <taxon>Spirochaetota</taxon>
        <taxon>Spirochaetia</taxon>
        <taxon>Leptospirales</taxon>
        <taxon>Leptospiraceae</taxon>
        <taxon>Leptospira</taxon>
    </lineage>
</organism>
<evidence type="ECO:0000259" key="6">
    <source>
        <dbReference type="Pfam" id="PF04563"/>
    </source>
</evidence>
<feature type="domain" description="RNA polymerase beta subunit protrusion" evidence="6">
    <location>
        <begin position="23"/>
        <end position="152"/>
    </location>
</feature>
<evidence type="ECO:0000256" key="2">
    <source>
        <dbReference type="ARBA" id="ARBA00022478"/>
    </source>
</evidence>
<dbReference type="InterPro" id="IPR015712">
    <property type="entry name" value="DNA-dir_RNA_pol_su2"/>
</dbReference>
<dbReference type="Pfam" id="PF04563">
    <property type="entry name" value="RNA_pol_Rpb2_1"/>
    <property type="match status" value="1"/>
</dbReference>
<dbReference type="EC" id="2.7.7.6" evidence="1"/>
<keyword evidence="5" id="KW-0804">Transcription</keyword>
<keyword evidence="3" id="KW-0808">Transferase</keyword>
<protein>
    <recommendedName>
        <fullName evidence="1">DNA-directed RNA polymerase</fullName>
        <ecNumber evidence="1">2.7.7.6</ecNumber>
    </recommendedName>
</protein>
<dbReference type="PANTHER" id="PTHR20856">
    <property type="entry name" value="DNA-DIRECTED RNA POLYMERASE I SUBUNIT 2"/>
    <property type="match status" value="1"/>
</dbReference>
<name>M6G286_9LEPT</name>
<dbReference type="GO" id="GO:0032549">
    <property type="term" value="F:ribonucleoside binding"/>
    <property type="evidence" value="ECO:0007669"/>
    <property type="project" value="InterPro"/>
</dbReference>
<reference evidence="7 8" key="1">
    <citation type="submission" date="2013-01" db="EMBL/GenBank/DDBJ databases">
        <authorList>
            <person name="Harkins D.M."/>
            <person name="Durkin A.S."/>
            <person name="Brinkac L.M."/>
            <person name="Haft D.H."/>
            <person name="Selengut J.D."/>
            <person name="Sanka R."/>
            <person name="DePew J."/>
            <person name="Purushe J."/>
            <person name="Hospenthal D.R."/>
            <person name="Murray C.K."/>
            <person name="Pimentel G."/>
            <person name="Wasfy M."/>
            <person name="Vinetz J.M."/>
            <person name="Sutton G.G."/>
            <person name="Nierman W.C."/>
            <person name="Fouts D.E."/>
        </authorList>
    </citation>
    <scope>NUCLEOTIDE SEQUENCE [LARGE SCALE GENOMIC DNA]</scope>
    <source>
        <strain evidence="7 8">2006001855</strain>
    </source>
</reference>
<dbReference type="GO" id="GO:0003899">
    <property type="term" value="F:DNA-directed RNA polymerase activity"/>
    <property type="evidence" value="ECO:0007669"/>
    <property type="project" value="UniProtKB-EC"/>
</dbReference>
<gene>
    <name evidence="7" type="ORF">LEP1GSC038_2484</name>
</gene>
<evidence type="ECO:0000256" key="3">
    <source>
        <dbReference type="ARBA" id="ARBA00022679"/>
    </source>
</evidence>
<dbReference type="Proteomes" id="UP000012101">
    <property type="component" value="Unassembled WGS sequence"/>
</dbReference>
<proteinExistence type="predicted"/>
<keyword evidence="2 7" id="KW-0240">DNA-directed RNA polymerase</keyword>
<evidence type="ECO:0000313" key="8">
    <source>
        <dbReference type="Proteomes" id="UP000012101"/>
    </source>
</evidence>
<evidence type="ECO:0000256" key="1">
    <source>
        <dbReference type="ARBA" id="ARBA00012418"/>
    </source>
</evidence>